<organism evidence="5 6">
    <name type="scientific">Mya arenaria</name>
    <name type="common">Soft-shell clam</name>
    <dbReference type="NCBI Taxonomy" id="6604"/>
    <lineage>
        <taxon>Eukaryota</taxon>
        <taxon>Metazoa</taxon>
        <taxon>Spiralia</taxon>
        <taxon>Lophotrochozoa</taxon>
        <taxon>Mollusca</taxon>
        <taxon>Bivalvia</taxon>
        <taxon>Autobranchia</taxon>
        <taxon>Heteroconchia</taxon>
        <taxon>Euheterodonta</taxon>
        <taxon>Imparidentia</taxon>
        <taxon>Neoheterodontei</taxon>
        <taxon>Myida</taxon>
        <taxon>Myoidea</taxon>
        <taxon>Myidae</taxon>
        <taxon>Mya</taxon>
    </lineage>
</organism>
<dbReference type="EMBL" id="CP111013">
    <property type="protein sequence ID" value="WAQ96025.1"/>
    <property type="molecule type" value="Genomic_DNA"/>
</dbReference>
<dbReference type="SUPFAM" id="SSF52129">
    <property type="entry name" value="Caspase-like"/>
    <property type="match status" value="1"/>
</dbReference>
<dbReference type="InterPro" id="IPR015917">
    <property type="entry name" value="Pept_C14A"/>
</dbReference>
<name>A0ABY7DI62_MYAAR</name>
<dbReference type="CDD" id="cd00032">
    <property type="entry name" value="CASc"/>
    <property type="match status" value="1"/>
</dbReference>
<dbReference type="PRINTS" id="PR00376">
    <property type="entry name" value="IL1BCENZYME"/>
</dbReference>
<dbReference type="SMART" id="SM00115">
    <property type="entry name" value="CASc"/>
    <property type="match status" value="1"/>
</dbReference>
<feature type="domain" description="Caspase family p10" evidence="3">
    <location>
        <begin position="129"/>
        <end position="223"/>
    </location>
</feature>
<dbReference type="InterPro" id="IPR011600">
    <property type="entry name" value="Pept_C14_caspase"/>
</dbReference>
<evidence type="ECO:0000259" key="4">
    <source>
        <dbReference type="PROSITE" id="PS50208"/>
    </source>
</evidence>
<dbReference type="Gene3D" id="3.40.50.1460">
    <property type="match status" value="1"/>
</dbReference>
<comment type="similarity">
    <text evidence="1 2">Belongs to the peptidase C14A family.</text>
</comment>
<dbReference type="Proteomes" id="UP001164746">
    <property type="component" value="Chromosome 2"/>
</dbReference>
<dbReference type="Pfam" id="PF00656">
    <property type="entry name" value="Peptidase_C14"/>
    <property type="match status" value="1"/>
</dbReference>
<evidence type="ECO:0000259" key="3">
    <source>
        <dbReference type="PROSITE" id="PS50207"/>
    </source>
</evidence>
<dbReference type="InterPro" id="IPR029030">
    <property type="entry name" value="Caspase-like_dom_sf"/>
</dbReference>
<gene>
    <name evidence="5" type="ORF">MAR_028715</name>
</gene>
<evidence type="ECO:0000313" key="5">
    <source>
        <dbReference type="EMBL" id="WAQ96025.1"/>
    </source>
</evidence>
<dbReference type="PROSITE" id="PS50208">
    <property type="entry name" value="CASPASE_P20"/>
    <property type="match status" value="1"/>
</dbReference>
<dbReference type="PANTHER" id="PTHR10454">
    <property type="entry name" value="CASPASE"/>
    <property type="match status" value="1"/>
</dbReference>
<feature type="domain" description="Caspase family p20" evidence="4">
    <location>
        <begin position="1"/>
        <end position="110"/>
    </location>
</feature>
<protein>
    <submittedName>
        <fullName evidence="5">CASP3-like protein</fullName>
    </submittedName>
</protein>
<keyword evidence="6" id="KW-1185">Reference proteome</keyword>
<evidence type="ECO:0000313" key="6">
    <source>
        <dbReference type="Proteomes" id="UP001164746"/>
    </source>
</evidence>
<dbReference type="PROSITE" id="PS50207">
    <property type="entry name" value="CASPASE_P10"/>
    <property type="match status" value="1"/>
</dbReference>
<evidence type="ECO:0000256" key="2">
    <source>
        <dbReference type="RuleBase" id="RU003971"/>
    </source>
</evidence>
<proteinExistence type="inferred from homology"/>
<dbReference type="InterPro" id="IPR001309">
    <property type="entry name" value="Pept_C14_p20"/>
</dbReference>
<evidence type="ECO:0000256" key="1">
    <source>
        <dbReference type="ARBA" id="ARBA00010134"/>
    </source>
</evidence>
<sequence length="230" mass="26561">MAHFHESMGQKEREGIDVDAERLEERFQDTGFDVRRYNDVTCARMTKLMDEVASADHSDCDCFGCAVLSCGREGYVYATDQCLSRHSRGLSKGTVGKPKLFFIQACTDRRSEKSGQHHRDLSPSRRESGCRRIPVEADILYSYSTVPGYYSWRNHQEGSWYIQALCIVLENYANKMELVQMLTQVNRMVAYEFESCSDEEFTESQKQMPSITSMPTRYVHFRPKKPDIRG</sequence>
<reference evidence="5" key="1">
    <citation type="submission" date="2022-11" db="EMBL/GenBank/DDBJ databases">
        <title>Centuries of genome instability and evolution in soft-shell clam transmissible cancer (bioRxiv).</title>
        <authorList>
            <person name="Hart S.F.M."/>
            <person name="Yonemitsu M.A."/>
            <person name="Giersch R.M."/>
            <person name="Beal B.F."/>
            <person name="Arriagada G."/>
            <person name="Davis B.W."/>
            <person name="Ostrander E.A."/>
            <person name="Goff S.P."/>
            <person name="Metzger M.J."/>
        </authorList>
    </citation>
    <scope>NUCLEOTIDE SEQUENCE</scope>
    <source>
        <strain evidence="5">MELC-2E11</strain>
        <tissue evidence="5">Siphon/mantle</tissue>
    </source>
</reference>
<dbReference type="InterPro" id="IPR002398">
    <property type="entry name" value="Pept_C14"/>
</dbReference>
<dbReference type="InterPro" id="IPR002138">
    <property type="entry name" value="Pept_C14_p10"/>
</dbReference>
<accession>A0ABY7DI62</accession>
<dbReference type="PANTHER" id="PTHR10454:SF232">
    <property type="entry name" value="AT03047P-RELATED"/>
    <property type="match status" value="1"/>
</dbReference>